<reference evidence="1" key="1">
    <citation type="submission" date="2018-01" db="EMBL/GenBank/DDBJ databases">
        <title>Draft genome sequence of Bandra megavirus.</title>
        <authorList>
            <person name="Chatterjee A."/>
            <person name="Yadav R."/>
            <person name="Kondabagil K."/>
        </authorList>
    </citation>
    <scope>NUCLEOTIDE SEQUENCE</scope>
    <source>
        <strain evidence="1">KK-1</strain>
    </source>
</reference>
<organism evidence="1">
    <name type="scientific">Bandra megavirus</name>
    <dbReference type="NCBI Taxonomy" id="2071566"/>
    <lineage>
        <taxon>Viruses</taxon>
        <taxon>Varidnaviria</taxon>
        <taxon>Bamfordvirae</taxon>
        <taxon>Nucleocytoviricota</taxon>
        <taxon>Megaviricetes</taxon>
        <taxon>Imitervirales</taxon>
        <taxon>Mimiviridae</taxon>
        <taxon>Megamimivirinae</taxon>
        <taxon>Megavirus</taxon>
    </lineage>
</organism>
<sequence>MKLATNKFDKICLQGNEQSIYNYIQKHNISDDIIISKIKYFNNHIINIHLCEILRNFLKKSISDMEYDKIINPYKLRHLCRDGDLCGVQSYILSYDLDFNNIYDAIISTLFSEQPNIHIFQLLITCSIFNKCESMYFDNIVEITITYNLVDFLKLIIEYTPEFVVKSTMIEDCCLYNCYEILLILIQHVKNPCNFLNYNNEIILSCANNDNRFLDLFLDLGINLNNENNFKQAVILNFKYYIEKYFEQGYYPEENIYVMIAIKAYSVDVLDVLLSHNLSFDIVEMEQYINQLQPDKHGRLIISILNKHNIRI</sequence>
<name>A0A2K9V8M2_9VIRU</name>
<accession>A0A2K9V8M2</accession>
<dbReference type="InterPro" id="IPR036770">
    <property type="entry name" value="Ankyrin_rpt-contain_sf"/>
</dbReference>
<evidence type="ECO:0008006" key="2">
    <source>
        <dbReference type="Google" id="ProtNLM"/>
    </source>
</evidence>
<proteinExistence type="predicted"/>
<dbReference type="SUPFAM" id="SSF48403">
    <property type="entry name" value="Ankyrin repeat"/>
    <property type="match status" value="1"/>
</dbReference>
<dbReference type="EMBL" id="MG779349">
    <property type="protein sequence ID" value="AUV58560.1"/>
    <property type="molecule type" value="Genomic_DNA"/>
</dbReference>
<protein>
    <recommendedName>
        <fullName evidence="2">Ankyrin repeat protein</fullName>
    </recommendedName>
</protein>
<evidence type="ECO:0000313" key="1">
    <source>
        <dbReference type="EMBL" id="AUV58560.1"/>
    </source>
</evidence>